<feature type="non-terminal residue" evidence="1">
    <location>
        <position position="1"/>
    </location>
</feature>
<evidence type="ECO:0000313" key="2">
    <source>
        <dbReference type="Proteomes" id="UP001057375"/>
    </source>
</evidence>
<proteinExistence type="predicted"/>
<reference evidence="1" key="1">
    <citation type="submission" date="2022-03" db="EMBL/GenBank/DDBJ databases">
        <title>Draft genome sequence of Aduncisulcus paluster, a free-living microaerophilic Fornicata.</title>
        <authorList>
            <person name="Yuyama I."/>
            <person name="Kume K."/>
            <person name="Tamura T."/>
            <person name="Inagaki Y."/>
            <person name="Hashimoto T."/>
        </authorList>
    </citation>
    <scope>NUCLEOTIDE SEQUENCE</scope>
    <source>
        <strain evidence="1">NY0171</strain>
    </source>
</reference>
<name>A0ABQ5KLZ0_9EUKA</name>
<accession>A0ABQ5KLZ0</accession>
<evidence type="ECO:0000313" key="1">
    <source>
        <dbReference type="EMBL" id="GKT33522.1"/>
    </source>
</evidence>
<dbReference type="Proteomes" id="UP001057375">
    <property type="component" value="Unassembled WGS sequence"/>
</dbReference>
<comment type="caution">
    <text evidence="1">The sequence shown here is derived from an EMBL/GenBank/DDBJ whole genome shotgun (WGS) entry which is preliminary data.</text>
</comment>
<keyword evidence="2" id="KW-1185">Reference proteome</keyword>
<gene>
    <name evidence="1" type="ORF">ADUPG1_007399</name>
</gene>
<organism evidence="1 2">
    <name type="scientific">Aduncisulcus paluster</name>
    <dbReference type="NCBI Taxonomy" id="2918883"/>
    <lineage>
        <taxon>Eukaryota</taxon>
        <taxon>Metamonada</taxon>
        <taxon>Carpediemonas-like organisms</taxon>
        <taxon>Aduncisulcus</taxon>
    </lineage>
</organism>
<protein>
    <submittedName>
        <fullName evidence="1">Uncharacterized protein</fullName>
    </submittedName>
</protein>
<dbReference type="EMBL" id="BQXS01010298">
    <property type="protein sequence ID" value="GKT33522.1"/>
    <property type="molecule type" value="Genomic_DNA"/>
</dbReference>
<sequence>VPRLHAIVSEASLDKWKDDVEAKCAGNIDLLRSWCWVLSGFAEDPSERFRFFLKKVAGLLTPGAPNHLKWLAEHGGDLQEVEIVWKALGIEEEMPTGPAEEPVHPTPEIL</sequence>